<keyword evidence="2" id="KW-0217">Developmental protein</keyword>
<sequence length="179" mass="19776">MDETRRKPKRGLIFKTWERCKTLGRAGKSSSKPRLTHGPSLAKKSKSWSGPLPSLLKEVNAPPPRRHGSLKQLRAAVPEGCFSVYVGPEKQRFVVRTECANHPLFQMLLEEAESEFGYSSGGPIKLPCNVDLFYRVLTEMDCDGDGDGNGGTRRLGCGYAIAAYQLLSPARMIAVGHHY</sequence>
<keyword evidence="3" id="KW-0341">Growth regulation</keyword>
<dbReference type="PANTHER" id="PTHR31374:SF118">
    <property type="entry name" value="OS01G0924966 PROTEIN"/>
    <property type="match status" value="1"/>
</dbReference>
<keyword evidence="6" id="KW-1185">Reference proteome</keyword>
<gene>
    <name evidence="5" type="ORF">ACJRO7_033179</name>
</gene>
<dbReference type="Pfam" id="PF02519">
    <property type="entry name" value="Auxin_inducible"/>
    <property type="match status" value="1"/>
</dbReference>
<organism evidence="5 6">
    <name type="scientific">Eucalyptus globulus</name>
    <name type="common">Tasmanian blue gum</name>
    <dbReference type="NCBI Taxonomy" id="34317"/>
    <lineage>
        <taxon>Eukaryota</taxon>
        <taxon>Viridiplantae</taxon>
        <taxon>Streptophyta</taxon>
        <taxon>Embryophyta</taxon>
        <taxon>Tracheophyta</taxon>
        <taxon>Spermatophyta</taxon>
        <taxon>Magnoliopsida</taxon>
        <taxon>eudicotyledons</taxon>
        <taxon>Gunneridae</taxon>
        <taxon>Pentapetalae</taxon>
        <taxon>rosids</taxon>
        <taxon>malvids</taxon>
        <taxon>Myrtales</taxon>
        <taxon>Myrtaceae</taxon>
        <taxon>Myrtoideae</taxon>
        <taxon>Eucalypteae</taxon>
        <taxon>Eucalyptus</taxon>
    </lineage>
</organism>
<accession>A0ABD3JQM4</accession>
<name>A0ABD3JQM4_EUCGL</name>
<feature type="region of interest" description="Disordered" evidence="4">
    <location>
        <begin position="24"/>
        <end position="67"/>
    </location>
</feature>
<evidence type="ECO:0000313" key="5">
    <source>
        <dbReference type="EMBL" id="KAL3728544.1"/>
    </source>
</evidence>
<evidence type="ECO:0000256" key="3">
    <source>
        <dbReference type="ARBA" id="ARBA00022604"/>
    </source>
</evidence>
<dbReference type="AlphaFoldDB" id="A0ABD3JQM4"/>
<dbReference type="InterPro" id="IPR003676">
    <property type="entry name" value="SAUR_fam"/>
</dbReference>
<dbReference type="EMBL" id="JBJKBG010000008">
    <property type="protein sequence ID" value="KAL3728544.1"/>
    <property type="molecule type" value="Genomic_DNA"/>
</dbReference>
<proteinExistence type="inferred from homology"/>
<evidence type="ECO:0000256" key="4">
    <source>
        <dbReference type="SAM" id="MobiDB-lite"/>
    </source>
</evidence>
<evidence type="ECO:0000256" key="1">
    <source>
        <dbReference type="ARBA" id="ARBA00006974"/>
    </source>
</evidence>
<comment type="caution">
    <text evidence="5">The sequence shown here is derived from an EMBL/GenBank/DDBJ whole genome shotgun (WGS) entry which is preliminary data.</text>
</comment>
<comment type="similarity">
    <text evidence="1">Belongs to the ARG7 family.</text>
</comment>
<evidence type="ECO:0000256" key="2">
    <source>
        <dbReference type="ARBA" id="ARBA00022473"/>
    </source>
</evidence>
<evidence type="ECO:0000313" key="6">
    <source>
        <dbReference type="Proteomes" id="UP001634007"/>
    </source>
</evidence>
<reference evidence="5 6" key="1">
    <citation type="submission" date="2024-11" db="EMBL/GenBank/DDBJ databases">
        <title>Chromosome-level genome assembly of Eucalyptus globulus Labill. provides insights into its genome evolution.</title>
        <authorList>
            <person name="Li X."/>
        </authorList>
    </citation>
    <scope>NUCLEOTIDE SEQUENCE [LARGE SCALE GENOMIC DNA]</scope>
    <source>
        <strain evidence="5">CL2024</strain>
        <tissue evidence="5">Fresh tender leaves</tissue>
    </source>
</reference>
<dbReference type="PANTHER" id="PTHR31374">
    <property type="entry name" value="AUXIN-INDUCED PROTEIN-LIKE-RELATED"/>
    <property type="match status" value="1"/>
</dbReference>
<dbReference type="Proteomes" id="UP001634007">
    <property type="component" value="Unassembled WGS sequence"/>
</dbReference>
<protein>
    <submittedName>
        <fullName evidence="5">Uncharacterized protein</fullName>
    </submittedName>
</protein>